<dbReference type="GO" id="GO:0016779">
    <property type="term" value="F:nucleotidyltransferase activity"/>
    <property type="evidence" value="ECO:0007669"/>
    <property type="project" value="UniProtKB-KW"/>
</dbReference>
<reference evidence="4 5" key="1">
    <citation type="submission" date="2023-08" db="EMBL/GenBank/DDBJ databases">
        <title>New molecular markers tilS and rpoB for phylogenetic and monitoring studies of the genus Thiothrix biodiversity.</title>
        <authorList>
            <person name="Ravin N.V."/>
            <person name="Smolyakov D."/>
            <person name="Markov N.D."/>
            <person name="Beletsky A.V."/>
            <person name="Mardanov A.V."/>
            <person name="Rudenko T.S."/>
            <person name="Grabovich M.Y."/>
        </authorList>
    </citation>
    <scope>NUCLEOTIDE SEQUENCE [LARGE SCALE GENOMIC DNA]</scope>
    <source>
        <strain evidence="4 5">MK1</strain>
    </source>
</reference>
<dbReference type="EMBL" id="CP133218">
    <property type="protein sequence ID" value="WML90405.1"/>
    <property type="molecule type" value="Genomic_DNA"/>
</dbReference>
<dbReference type="RefSeq" id="WP_308894850.1">
    <property type="nucleotide sequence ID" value="NZ_CP133218.1"/>
</dbReference>
<dbReference type="InterPro" id="IPR014729">
    <property type="entry name" value="Rossmann-like_a/b/a_fold"/>
</dbReference>
<dbReference type="SUPFAM" id="SSF52374">
    <property type="entry name" value="Nucleotidylyl transferase"/>
    <property type="match status" value="1"/>
</dbReference>
<dbReference type="PANTHER" id="PTHR43793:SF1">
    <property type="entry name" value="FAD SYNTHASE"/>
    <property type="match status" value="1"/>
</dbReference>
<evidence type="ECO:0000313" key="5">
    <source>
        <dbReference type="Proteomes" id="UP001236657"/>
    </source>
</evidence>
<dbReference type="InterPro" id="IPR050385">
    <property type="entry name" value="Archaeal_FAD_synthase"/>
</dbReference>
<dbReference type="NCBIfam" id="TIGR00125">
    <property type="entry name" value="cyt_tran_rel"/>
    <property type="match status" value="1"/>
</dbReference>
<protein>
    <submittedName>
        <fullName evidence="4">Adenylyltransferase/cytidyltransferase family protein</fullName>
    </submittedName>
</protein>
<evidence type="ECO:0000259" key="3">
    <source>
        <dbReference type="Pfam" id="PF01467"/>
    </source>
</evidence>
<gene>
    <name evidence="4" type="ORF">RCF98_15715</name>
</gene>
<keyword evidence="5" id="KW-1185">Reference proteome</keyword>
<sequence length="154" mass="17796">MKKTVITYGTFDMFHIGHLRLLQRLKDYGEKIIVGVSTDEFNEKKGKKCIIPYKDRAEIIENIIGVDMVIPEKEWSQKVIDIKNYNVDCFIMGDDWSGKFDELKSYCEVIYLPRTTGISTTSLKSSLSITSPELKKDIDKAFILIESIRKNLTY</sequence>
<evidence type="ECO:0000313" key="4">
    <source>
        <dbReference type="EMBL" id="WML90405.1"/>
    </source>
</evidence>
<dbReference type="Pfam" id="PF01467">
    <property type="entry name" value="CTP_transf_like"/>
    <property type="match status" value="1"/>
</dbReference>
<feature type="domain" description="Cytidyltransferase-like" evidence="3">
    <location>
        <begin position="6"/>
        <end position="123"/>
    </location>
</feature>
<name>A0ABY9MQF7_9GAMM</name>
<dbReference type="InterPro" id="IPR004821">
    <property type="entry name" value="Cyt_trans-like"/>
</dbReference>
<keyword evidence="1" id="KW-0808">Transferase</keyword>
<organism evidence="4 5">
    <name type="scientific">Thiothrix lacustris</name>
    <dbReference type="NCBI Taxonomy" id="525917"/>
    <lineage>
        <taxon>Bacteria</taxon>
        <taxon>Pseudomonadati</taxon>
        <taxon>Pseudomonadota</taxon>
        <taxon>Gammaproteobacteria</taxon>
        <taxon>Thiotrichales</taxon>
        <taxon>Thiotrichaceae</taxon>
        <taxon>Thiothrix</taxon>
    </lineage>
</organism>
<proteinExistence type="predicted"/>
<dbReference type="Proteomes" id="UP001236657">
    <property type="component" value="Chromosome"/>
</dbReference>
<dbReference type="Gene3D" id="3.40.50.620">
    <property type="entry name" value="HUPs"/>
    <property type="match status" value="1"/>
</dbReference>
<evidence type="ECO:0000256" key="1">
    <source>
        <dbReference type="ARBA" id="ARBA00022679"/>
    </source>
</evidence>
<keyword evidence="2 4" id="KW-0548">Nucleotidyltransferase</keyword>
<dbReference type="PANTHER" id="PTHR43793">
    <property type="entry name" value="FAD SYNTHASE"/>
    <property type="match status" value="1"/>
</dbReference>
<accession>A0ABY9MQF7</accession>
<evidence type="ECO:0000256" key="2">
    <source>
        <dbReference type="ARBA" id="ARBA00022695"/>
    </source>
</evidence>